<feature type="transmembrane region" description="Helical" evidence="23">
    <location>
        <begin position="866"/>
        <end position="888"/>
    </location>
</feature>
<accession>A0A507FMV1</accession>
<dbReference type="GO" id="GO:0045436">
    <property type="term" value="F:lycopene beta cyclase activity"/>
    <property type="evidence" value="ECO:0007669"/>
    <property type="project" value="UniProtKB-ARBA"/>
</dbReference>
<dbReference type="GO" id="GO:0016872">
    <property type="term" value="F:intramolecular lyase activity"/>
    <property type="evidence" value="ECO:0007669"/>
    <property type="project" value="InterPro"/>
</dbReference>
<evidence type="ECO:0000256" key="23">
    <source>
        <dbReference type="SAM" id="Phobius"/>
    </source>
</evidence>
<keyword evidence="12" id="KW-0808">Transferase</keyword>
<feature type="transmembrane region" description="Helical" evidence="23">
    <location>
        <begin position="758"/>
        <end position="779"/>
    </location>
</feature>
<evidence type="ECO:0000256" key="2">
    <source>
        <dbReference type="ARBA" id="ARBA00004141"/>
    </source>
</evidence>
<feature type="transmembrane region" description="Helical" evidence="23">
    <location>
        <begin position="1400"/>
        <end position="1422"/>
    </location>
</feature>
<feature type="transmembrane region" description="Helical" evidence="23">
    <location>
        <begin position="1505"/>
        <end position="1524"/>
    </location>
</feature>
<evidence type="ECO:0000256" key="12">
    <source>
        <dbReference type="ARBA" id="ARBA00022679"/>
    </source>
</evidence>
<dbReference type="InterPro" id="IPR017825">
    <property type="entry name" value="Lycopene_cyclase_dom"/>
</dbReference>
<comment type="subcellular location">
    <subcellularLocation>
        <location evidence="2">Membrane</location>
        <topology evidence="2">Multi-pass membrane protein</topology>
    </subcellularLocation>
</comment>
<sequence length="1997" mass="220534">MLCKSWILHPALGTKTRIPRGGIITITLAVRVISENNNELDPDVLRAQAWTNAAEPPGTSPSNWHAVDMSPCSHASNDTCTQSFRVSLRVHSSFEFTPRLLIGNRVLWLNSIESNANQPLLNAQIHALEATLGNDLKRVLRDPTRLLPVSAVPISTAQSAINCYVFSVKQSHLSLIDSEVPSLVLFKKSHSWLDPAYSSTAWPTHAFGKEVYAAVWTPFSNEFGIPVFSVLVPLAPYVLDLQPGGEVSIVLSKTAESFWPCFDALQREDACFGFMALGTDPVLGFDAILRCIKESRESKIKVPPTRLIKPPADPEYLAYLGWCTWNSCYRNVSQDSIEHGLKEMQVRGIQIGWLLIDDGWQDVDDNSLRLESLEFNHFKFPSAEAFIDSIIRRYGLKYVGLWHTLAGYWGGISSAGSGYPIMRAQQFDSSEQRGVMSIVHPSSASSFHNEYHKSKQKTLGACMFKIDDQSIWERVEGAQVDSAKQYQDAVIDASFSSPIIWCMAHNLVVLYYTFLQVNLSPWKWMLRSSDDYFSGIFNSLLLSALDSQPGGSGFLLDWDMFQTDHEFAEYHAIARAISNGPVYISDVIGQHDSKIVDRLCCADGRVVRVAGKLGERRFPLPLASCLARNLRAGNGLLMLEAHAGGSGCAVVGAFHCADENSGADEIMDSFVPLRDLTRGHLKQRNSQYCAVCYTRGQSGSVQIIEMDAEVVVVLGKAGATVVTVSPCWEAENGILVACFGLVDKYYGAAALQRVSGQLTYLDVHLLYTLPPIAVLAFALRRFVDSTEVNKIIALASIAIIYTTPWDNYIVAKGAWTYPADRVLAVIGYVPIEEYAFFVIQTMFTGLVCLACTRWDLHVLHLKPAPLSVRVLPVLLFLLMAGLGISIATPNTSTFYIGALLGWTGPVLALQWWIAGPFIWSLRRRVVMSVVAPTLYLWWVDHSSIKNGVWDISTTGTLGLLVTPHLPIEEAAFFLIVNCMVVFGLLAIDRTLAILRVQEGRIGGRGGRIGSFLSTESKENPIVLAKWTLKDEVMLWVSCTLMHETQLDQQAISDHEDTLAQLKDASKHHLGLLHGLSQPLREDCLELYGLNRLLDDIAGHHQQQQQHQLGKRFDSDSKKNLESIARFVETSYATFTSAAAKKMRLTLAIDQLSRDMCSKGRCKSLEATLRLFSERTVASVPLTCFEELLAGLKQQAASRTCIESQADLTGHVELRAGSLGKAMAYILKRNERQQVSLSSMADVVNNPNIVPSRAQLERGALMCGAIYLNDMALNIVKNAAAYQHLVPREWIPVKNEIREVGNDIKSENGGLRARTTAAGGGGGGGGEERILASVLDPAVNQPETIHAFRDRFLGLAEDMRAEGEARTDAEFRPCSLDRVGRALLESSGRKKRALFRGRVEAVKVVCVYIFLVLGAAPLAVIAWATDPTRRVSTFAAQTSLDTLLSALIAPLLVSLSCMLCTRWSLHAAQLRQRQAWLRILPTLCLIGAALYGMLAEERSLQQDVVLLLLCPILALQWVFVGPFIFNLGPSALLSFLIPSQVILHTNYGIASFLDTSNPVPLFEIALVVCSTAVVAFMFLFVEQTFAILRVMESRVGGRSNRQRAIGSTDTNTEPMCPWKMRDELFLWLKYALLGTFTVDQTTVSDFKAVSDLIALHSKTFSLASKLYPQPLREDTVALYGFCRISDDVSDVVGSTVDDAERRECMGLLEEFVDACYNDSNNLGALILDISARISQMEVPCNASTAESVLRLFSMRVPRSVPKHCILELLQGYTFDMRCESRVDNVDDLLTYCARVASSVGEACAYLMRAHHAETFLNTLVRRVNSVCHERVLDKQTKSHARDMGTALQLTNIARDLVTDAVDLKRVYVPTCWFGDSVTTATTLLLKGTIDAATTVNGTPSTDTATAHLRASFLHFPESHPELLISFSQRLLDLAQPYAASAVAGIHCLPKINQPAVTAALRMYLRIGAMILQADAYPRRAVVSTREKLVVLVNSLYWS</sequence>
<comment type="catalytic activity">
    <reaction evidence="1">
        <text>Hydrolysis of terminal, non-reducing alpha-D-galactose residues in alpha-D-galactosides, including galactose oligosaccharides, galactomannans and galactolipids.</text>
        <dbReference type="EC" id="3.2.1.22"/>
    </reaction>
</comment>
<evidence type="ECO:0000256" key="19">
    <source>
        <dbReference type="ARBA" id="ARBA00023277"/>
    </source>
</evidence>
<dbReference type="EC" id="2.4.1.82" evidence="9"/>
<dbReference type="SFLD" id="SFLDS00005">
    <property type="entry name" value="Isoprenoid_Synthase_Type_I"/>
    <property type="match status" value="1"/>
</dbReference>
<comment type="pathway">
    <text evidence="3">Carotenoid biosynthesis; beta-carotene biosynthesis.</text>
</comment>
<evidence type="ECO:0000256" key="17">
    <source>
        <dbReference type="ARBA" id="ARBA00023235"/>
    </source>
</evidence>
<feature type="transmembrane region" description="Helical" evidence="23">
    <location>
        <begin position="791"/>
        <end position="814"/>
    </location>
</feature>
<evidence type="ECO:0000256" key="15">
    <source>
        <dbReference type="ARBA" id="ARBA00022989"/>
    </source>
</evidence>
<evidence type="ECO:0000256" key="16">
    <source>
        <dbReference type="ARBA" id="ARBA00023136"/>
    </source>
</evidence>
<evidence type="ECO:0000256" key="4">
    <source>
        <dbReference type="ARBA" id="ARBA00005172"/>
    </source>
</evidence>
<evidence type="ECO:0000256" key="11">
    <source>
        <dbReference type="ARBA" id="ARBA00018909"/>
    </source>
</evidence>
<dbReference type="InterPro" id="IPR013785">
    <property type="entry name" value="Aldolase_TIM"/>
</dbReference>
<keyword evidence="14" id="KW-0125">Carotenoid biosynthesis</keyword>
<dbReference type="SUPFAM" id="SSF48576">
    <property type="entry name" value="Terpenoid synthases"/>
    <property type="match status" value="1"/>
</dbReference>
<evidence type="ECO:0000256" key="9">
    <source>
        <dbReference type="ARBA" id="ARBA00012708"/>
    </source>
</evidence>
<feature type="transmembrane region" description="Helical" evidence="23">
    <location>
        <begin position="921"/>
        <end position="939"/>
    </location>
</feature>
<dbReference type="InterPro" id="IPR017853">
    <property type="entry name" value="GH"/>
</dbReference>
<name>A0A507FMV1_9FUNG</name>
<organism evidence="24 25">
    <name type="scientific">Chytriomyces confervae</name>
    <dbReference type="NCBI Taxonomy" id="246404"/>
    <lineage>
        <taxon>Eukaryota</taxon>
        <taxon>Fungi</taxon>
        <taxon>Fungi incertae sedis</taxon>
        <taxon>Chytridiomycota</taxon>
        <taxon>Chytridiomycota incertae sedis</taxon>
        <taxon>Chytridiomycetes</taxon>
        <taxon>Chytridiales</taxon>
        <taxon>Chytriomycetaceae</taxon>
        <taxon>Chytriomyces</taxon>
    </lineage>
</organism>
<keyword evidence="19" id="KW-0119">Carbohydrate metabolism</keyword>
<evidence type="ECO:0000256" key="22">
    <source>
        <dbReference type="ARBA" id="ARBA00049426"/>
    </source>
</evidence>
<evidence type="ECO:0000256" key="1">
    <source>
        <dbReference type="ARBA" id="ARBA00001255"/>
    </source>
</evidence>
<evidence type="ECO:0000256" key="14">
    <source>
        <dbReference type="ARBA" id="ARBA00022746"/>
    </source>
</evidence>
<dbReference type="Gene3D" id="3.20.20.70">
    <property type="entry name" value="Aldolase class I"/>
    <property type="match status" value="1"/>
</dbReference>
<evidence type="ECO:0000256" key="21">
    <source>
        <dbReference type="ARBA" id="ARBA00029335"/>
    </source>
</evidence>
<proteinExistence type="inferred from homology"/>
<dbReference type="NCBIfam" id="TIGR03462">
    <property type="entry name" value="CarR_dom_SF"/>
    <property type="match status" value="2"/>
</dbReference>
<keyword evidence="16 23" id="KW-0472">Membrane</keyword>
<dbReference type="InterPro" id="IPR002060">
    <property type="entry name" value="Squ/phyt_synthse"/>
</dbReference>
<dbReference type="PROSITE" id="PS01045">
    <property type="entry name" value="SQUALEN_PHYTOEN_SYN_2"/>
    <property type="match status" value="1"/>
</dbReference>
<dbReference type="GO" id="GO:0004557">
    <property type="term" value="F:alpha-galactosidase activity"/>
    <property type="evidence" value="ECO:0007669"/>
    <property type="project" value="UniProtKB-EC"/>
</dbReference>
<dbReference type="UniPathway" id="UPA00802"/>
<evidence type="ECO:0000313" key="24">
    <source>
        <dbReference type="EMBL" id="TPX77582.1"/>
    </source>
</evidence>
<evidence type="ECO:0000256" key="13">
    <source>
        <dbReference type="ARBA" id="ARBA00022692"/>
    </source>
</evidence>
<dbReference type="STRING" id="246404.A0A507FMV1"/>
<evidence type="ECO:0000256" key="18">
    <source>
        <dbReference type="ARBA" id="ARBA00023268"/>
    </source>
</evidence>
<reference evidence="24 25" key="1">
    <citation type="journal article" date="2019" name="Sci. Rep.">
        <title>Comparative genomics of chytrid fungi reveal insights into the obligate biotrophic and pathogenic lifestyle of Synchytrium endobioticum.</title>
        <authorList>
            <person name="van de Vossenberg B.T.L.H."/>
            <person name="Warris S."/>
            <person name="Nguyen H.D.T."/>
            <person name="van Gent-Pelzer M.P.E."/>
            <person name="Joly D.L."/>
            <person name="van de Geest H.C."/>
            <person name="Bonants P.J.M."/>
            <person name="Smith D.S."/>
            <person name="Levesque C.A."/>
            <person name="van der Lee T.A.J."/>
        </authorList>
    </citation>
    <scope>NUCLEOTIDE SEQUENCE [LARGE SCALE GENOMIC DNA]</scope>
    <source>
        <strain evidence="24 25">CBS 675.73</strain>
    </source>
</reference>
<dbReference type="InterPro" id="IPR019845">
    <property type="entry name" value="Squalene/phytoene_synthase_CS"/>
</dbReference>
<keyword evidence="18" id="KW-0511">Multifunctional enzyme</keyword>
<dbReference type="Gene3D" id="1.10.600.10">
    <property type="entry name" value="Farnesyl Diphosphate Synthase"/>
    <property type="match status" value="2"/>
</dbReference>
<feature type="transmembrane region" description="Helical" evidence="23">
    <location>
        <begin position="1442"/>
        <end position="1462"/>
    </location>
</feature>
<gene>
    <name evidence="24" type="ORF">CcCBS67573_g01152</name>
</gene>
<evidence type="ECO:0000256" key="6">
    <source>
        <dbReference type="ARBA" id="ARBA00008247"/>
    </source>
</evidence>
<evidence type="ECO:0000256" key="10">
    <source>
        <dbReference type="ARBA" id="ARBA00012755"/>
    </source>
</evidence>
<evidence type="ECO:0000313" key="25">
    <source>
        <dbReference type="Proteomes" id="UP000320333"/>
    </source>
</evidence>
<dbReference type="UniPathway" id="UPA00799">
    <property type="reaction ID" value="UER00773"/>
</dbReference>
<dbReference type="Pfam" id="PF00494">
    <property type="entry name" value="SQS_PSY"/>
    <property type="match status" value="2"/>
</dbReference>
<evidence type="ECO:0000256" key="3">
    <source>
        <dbReference type="ARBA" id="ARBA00005089"/>
    </source>
</evidence>
<dbReference type="GO" id="GO:0016117">
    <property type="term" value="P:carotenoid biosynthetic process"/>
    <property type="evidence" value="ECO:0007669"/>
    <property type="project" value="UniProtKB-KW"/>
</dbReference>
<comment type="similarity">
    <text evidence="5">Belongs to the glycosyl hydrolases 36 family.</text>
</comment>
<dbReference type="InterPro" id="IPR044843">
    <property type="entry name" value="Trans_IPPS_bact-type"/>
</dbReference>
<comment type="catalytic activity">
    <reaction evidence="22">
        <text>alpha-D-galactosyl-(1-&gt;3)-1D-myo-inositol + sucrose = raffinose + myo-inositol</text>
        <dbReference type="Rhea" id="RHEA:20161"/>
        <dbReference type="ChEBI" id="CHEBI:16634"/>
        <dbReference type="ChEBI" id="CHEBI:17268"/>
        <dbReference type="ChEBI" id="CHEBI:17505"/>
        <dbReference type="ChEBI" id="CHEBI:17992"/>
        <dbReference type="EC" id="2.4.1.82"/>
    </reaction>
</comment>
<dbReference type="OrthoDB" id="6600518at2759"/>
<comment type="similarity">
    <text evidence="6">In the N-terminal section; belongs to the lycopene beta-cyclase family.</text>
</comment>
<dbReference type="InterPro" id="IPR008949">
    <property type="entry name" value="Isoprenoid_synthase_dom_sf"/>
</dbReference>
<feature type="transmembrane region" description="Helical" evidence="23">
    <location>
        <begin position="894"/>
        <end position="914"/>
    </location>
</feature>
<evidence type="ECO:0000256" key="7">
    <source>
        <dbReference type="ARBA" id="ARBA00008406"/>
    </source>
</evidence>
<dbReference type="PANTHER" id="PTHR31268">
    <property type="match status" value="1"/>
</dbReference>
<feature type="transmembrane region" description="Helical" evidence="23">
    <location>
        <begin position="1474"/>
        <end position="1493"/>
    </location>
</feature>
<evidence type="ECO:0000256" key="20">
    <source>
        <dbReference type="ARBA" id="ARBA00029313"/>
    </source>
</evidence>
<dbReference type="EC" id="5.5.1.19" evidence="8"/>
<dbReference type="Proteomes" id="UP000320333">
    <property type="component" value="Unassembled WGS sequence"/>
</dbReference>
<evidence type="ECO:0000256" key="8">
    <source>
        <dbReference type="ARBA" id="ARBA00012242"/>
    </source>
</evidence>
<dbReference type="EMBL" id="QEAP01000018">
    <property type="protein sequence ID" value="TPX77582.1"/>
    <property type="molecule type" value="Genomic_DNA"/>
</dbReference>
<dbReference type="GO" id="GO:0016020">
    <property type="term" value="C:membrane"/>
    <property type="evidence" value="ECO:0007669"/>
    <property type="project" value="UniProtKB-SubCell"/>
</dbReference>
<keyword evidence="13 23" id="KW-0812">Transmembrane</keyword>
<feature type="transmembrane region" description="Helical" evidence="23">
    <location>
        <begin position="834"/>
        <end position="854"/>
    </location>
</feature>
<evidence type="ECO:0000256" key="5">
    <source>
        <dbReference type="ARBA" id="ARBA00007240"/>
    </source>
</evidence>
<dbReference type="EC" id="3.2.1.22" evidence="10"/>
<feature type="transmembrane region" description="Helical" evidence="23">
    <location>
        <begin position="1558"/>
        <end position="1580"/>
    </location>
</feature>
<dbReference type="SFLD" id="SFLDG01018">
    <property type="entry name" value="Squalene/Phytoene_Synthase_Lik"/>
    <property type="match status" value="1"/>
</dbReference>
<keyword evidence="25" id="KW-1185">Reference proteome</keyword>
<feature type="transmembrane region" description="Helical" evidence="23">
    <location>
        <begin position="970"/>
        <end position="987"/>
    </location>
</feature>
<dbReference type="InterPro" id="IPR008811">
    <property type="entry name" value="Glycosyl_hydrolases_36"/>
</dbReference>
<dbReference type="GO" id="GO:0004311">
    <property type="term" value="F:geranylgeranyl diphosphate synthase activity"/>
    <property type="evidence" value="ECO:0007669"/>
    <property type="project" value="InterPro"/>
</dbReference>
<comment type="catalytic activity">
    <reaction evidence="20">
        <text>gamma-carotene = all-trans-beta-carotene</text>
        <dbReference type="Rhea" id="RHEA:32239"/>
        <dbReference type="ChEBI" id="CHEBI:17579"/>
        <dbReference type="ChEBI" id="CHEBI:27740"/>
        <dbReference type="EC" id="5.5.1.19"/>
    </reaction>
</comment>
<dbReference type="GO" id="GO:0047274">
    <property type="term" value="F:galactinol-sucrose galactosyltransferase activity"/>
    <property type="evidence" value="ECO:0007669"/>
    <property type="project" value="UniProtKB-EC"/>
</dbReference>
<dbReference type="SUPFAM" id="SSF51445">
    <property type="entry name" value="(Trans)glycosidases"/>
    <property type="match status" value="1"/>
</dbReference>
<comment type="pathway">
    <text evidence="4">Carotenoid biosynthesis; phytoene biosynthesis; all-trans-phytoene from geranylgeranyl diphosphate: step 1/1.</text>
</comment>
<keyword evidence="15 23" id="KW-1133">Transmembrane helix</keyword>
<dbReference type="PANTHER" id="PTHR31268:SF32">
    <property type="entry name" value="GALACTINOL--SUCROSE GALACTOSYLTRANSFERASE 2-RELATED"/>
    <property type="match status" value="1"/>
</dbReference>
<comment type="similarity">
    <text evidence="7">In the C-terminal section; belongs to the phytoene/squalene synthase family.</text>
</comment>
<comment type="catalytic activity">
    <reaction evidence="21">
        <text>all-trans-lycopene = gamma-carotene</text>
        <dbReference type="Rhea" id="RHEA:32219"/>
        <dbReference type="ChEBI" id="CHEBI:15948"/>
        <dbReference type="ChEBI" id="CHEBI:27740"/>
        <dbReference type="EC" id="5.5.1.19"/>
    </reaction>
</comment>
<keyword evidence="17" id="KW-0413">Isomerase</keyword>
<dbReference type="SFLD" id="SFLDG01212">
    <property type="entry name" value="Phytoene_synthase_like"/>
    <property type="match status" value="1"/>
</dbReference>
<protein>
    <recommendedName>
        <fullName evidence="11">Bifunctional lycopene cyclase/phytoene synthase</fullName>
        <ecNumber evidence="9">2.4.1.82</ecNumber>
        <ecNumber evidence="10">3.2.1.22</ecNumber>
        <ecNumber evidence="8">5.5.1.19</ecNumber>
    </recommendedName>
</protein>
<comment type="caution">
    <text evidence="24">The sequence shown here is derived from an EMBL/GenBank/DDBJ whole genome shotgun (WGS) entry which is preliminary data.</text>
</comment>
<dbReference type="Pfam" id="PF05691">
    <property type="entry name" value="Raffinose_syn"/>
    <property type="match status" value="2"/>
</dbReference>